<evidence type="ECO:0000313" key="11">
    <source>
        <dbReference type="EMBL" id="VDD82034.1"/>
    </source>
</evidence>
<dbReference type="PANTHER" id="PTHR13344:SF0">
    <property type="entry name" value="NADH DEHYDROGENASE [UBIQUINONE] 1 ALPHA SUBCOMPLEX SUBUNIT 8"/>
    <property type="match status" value="1"/>
</dbReference>
<keyword evidence="4 9" id="KW-0679">Respiratory chain</keyword>
<dbReference type="GO" id="GO:0006120">
    <property type="term" value="P:mitochondrial electron transport, NADH to ubiquinone"/>
    <property type="evidence" value="ECO:0007669"/>
    <property type="project" value="InterPro"/>
</dbReference>
<keyword evidence="9" id="KW-0472">Membrane</keyword>
<reference evidence="13" key="2">
    <citation type="submission" date="2019-11" db="UniProtKB">
        <authorList>
            <consortium name="WormBaseParasite"/>
        </authorList>
    </citation>
    <scope>IDENTIFICATION</scope>
</reference>
<dbReference type="PANTHER" id="PTHR13344">
    <property type="entry name" value="NADH-UBIQUINONE OXIDOREDUCTASE"/>
    <property type="match status" value="1"/>
</dbReference>
<dbReference type="OrthoDB" id="276296at2759"/>
<accession>A0A0R3UKD2</accession>
<dbReference type="InterPro" id="IPR016680">
    <property type="entry name" value="NDUFA8"/>
</dbReference>
<keyword evidence="12" id="KW-1185">Reference proteome</keyword>
<proteinExistence type="inferred from homology"/>
<reference evidence="11 12" key="1">
    <citation type="submission" date="2018-10" db="EMBL/GenBank/DDBJ databases">
        <authorList>
            <consortium name="Pathogen Informatics"/>
        </authorList>
    </citation>
    <scope>NUCLEOTIDE SEQUENCE [LARGE SCALE GENOMIC DNA]</scope>
</reference>
<dbReference type="PIRSF" id="PIRSF017016">
    <property type="entry name" value="NDUA8"/>
    <property type="match status" value="1"/>
</dbReference>
<protein>
    <recommendedName>
        <fullName evidence="9">NADH dehydrogenase [ubiquinone] 1 alpha subcomplex subunit 8</fullName>
    </recommendedName>
</protein>
<evidence type="ECO:0000256" key="9">
    <source>
        <dbReference type="PIRNR" id="PIRNR017016"/>
    </source>
</evidence>
<keyword evidence="6 9" id="KW-0249">Electron transport</keyword>
<dbReference type="WBParaSite" id="MCU_004985-RB">
    <property type="protein sequence ID" value="MCU_004985-RB"/>
    <property type="gene ID" value="MCU_004985"/>
</dbReference>
<comment type="function">
    <text evidence="1 9">Accessory subunit of the mitochondrial membrane respiratory chain NADH dehydrogenase (Complex I), that is believed not to be involved in catalysis. Complex I functions in the transfer of electrons from NADH to the respiratory chain. The immediate electron acceptor for the enzyme is believed to be ubiquinone.</text>
</comment>
<evidence type="ECO:0000256" key="1">
    <source>
        <dbReference type="ARBA" id="ARBA00003195"/>
    </source>
</evidence>
<gene>
    <name evidence="11" type="ORF">MCOS_LOCUS8037</name>
</gene>
<keyword evidence="9" id="KW-0999">Mitochondrion inner membrane</keyword>
<evidence type="ECO:0000256" key="2">
    <source>
        <dbReference type="ARBA" id="ARBA00010705"/>
    </source>
</evidence>
<evidence type="ECO:0000256" key="6">
    <source>
        <dbReference type="ARBA" id="ARBA00022982"/>
    </source>
</evidence>
<comment type="subcellular location">
    <subcellularLocation>
        <location evidence="9">Mitochondrion inner membrane</location>
    </subcellularLocation>
</comment>
<evidence type="ECO:0000256" key="10">
    <source>
        <dbReference type="SAM" id="MobiDB-lite"/>
    </source>
</evidence>
<evidence type="ECO:0000256" key="5">
    <source>
        <dbReference type="ARBA" id="ARBA00022737"/>
    </source>
</evidence>
<dbReference type="EMBL" id="UXSR01005443">
    <property type="protein sequence ID" value="VDD82034.1"/>
    <property type="molecule type" value="Genomic_DNA"/>
</dbReference>
<keyword evidence="5" id="KW-0677">Repeat</keyword>
<dbReference type="GO" id="GO:0005743">
    <property type="term" value="C:mitochondrial inner membrane"/>
    <property type="evidence" value="ECO:0007669"/>
    <property type="project" value="UniProtKB-SubCell"/>
</dbReference>
<dbReference type="Proteomes" id="UP000267029">
    <property type="component" value="Unassembled WGS sequence"/>
</dbReference>
<evidence type="ECO:0000256" key="8">
    <source>
        <dbReference type="ARBA" id="ARBA00023157"/>
    </source>
</evidence>
<organism evidence="13">
    <name type="scientific">Mesocestoides corti</name>
    <name type="common">Flatworm</name>
    <dbReference type="NCBI Taxonomy" id="53468"/>
    <lineage>
        <taxon>Eukaryota</taxon>
        <taxon>Metazoa</taxon>
        <taxon>Spiralia</taxon>
        <taxon>Lophotrochozoa</taxon>
        <taxon>Platyhelminthes</taxon>
        <taxon>Cestoda</taxon>
        <taxon>Eucestoda</taxon>
        <taxon>Cyclophyllidea</taxon>
        <taxon>Mesocestoididae</taxon>
        <taxon>Mesocestoides</taxon>
    </lineage>
</organism>
<evidence type="ECO:0000313" key="13">
    <source>
        <dbReference type="WBParaSite" id="MCU_004985-RB"/>
    </source>
</evidence>
<evidence type="ECO:0000256" key="7">
    <source>
        <dbReference type="ARBA" id="ARBA00023128"/>
    </source>
</evidence>
<sequence length="178" mass="20634">MLTKSMELPTLEELEVPEIKMTAVPLLAAALHMGKFCDQQSKEFMLCNQEHHDPRKCLNEGKEVTACGLKFLKLLKKNCEDVFTPYYQCIWRYGGAHFSIQSCRKLQYALDSCIKEKMGIERPELGHFNRVRLVDTKRPRPVPNPAPMPERIADMPDFDAMPDPENLEKRRHMNEVMV</sequence>
<comment type="similarity">
    <text evidence="2 9">Belongs to the complex I NDUFA8 subunit family.</text>
</comment>
<evidence type="ECO:0000256" key="4">
    <source>
        <dbReference type="ARBA" id="ARBA00022660"/>
    </source>
</evidence>
<name>A0A0R3UKD2_MESCO</name>
<keyword evidence="7 9" id="KW-0496">Mitochondrion</keyword>
<keyword evidence="8" id="KW-1015">Disulfide bond</keyword>
<feature type="region of interest" description="Disordered" evidence="10">
    <location>
        <begin position="137"/>
        <end position="165"/>
    </location>
</feature>
<evidence type="ECO:0000256" key="3">
    <source>
        <dbReference type="ARBA" id="ARBA00022448"/>
    </source>
</evidence>
<dbReference type="AlphaFoldDB" id="A0A0R3UKD2"/>
<keyword evidence="3 9" id="KW-0813">Transport</keyword>
<dbReference type="STRING" id="53468.A0A0R3UKD2"/>
<evidence type="ECO:0000313" key="12">
    <source>
        <dbReference type="Proteomes" id="UP000267029"/>
    </source>
</evidence>